<proteinExistence type="predicted"/>
<feature type="non-terminal residue" evidence="2">
    <location>
        <position position="76"/>
    </location>
</feature>
<feature type="compositionally biased region" description="Basic and acidic residues" evidence="1">
    <location>
        <begin position="41"/>
        <end position="76"/>
    </location>
</feature>
<gene>
    <name evidence="2" type="ORF">SMAX5B_003375</name>
</gene>
<evidence type="ECO:0000313" key="2">
    <source>
        <dbReference type="EMBL" id="AWP21868.1"/>
    </source>
</evidence>
<evidence type="ECO:0000256" key="1">
    <source>
        <dbReference type="SAM" id="MobiDB-lite"/>
    </source>
</evidence>
<dbReference type="Proteomes" id="UP000246464">
    <property type="component" value="Chromosome 22"/>
</dbReference>
<organism evidence="2 3">
    <name type="scientific">Scophthalmus maximus</name>
    <name type="common">Turbot</name>
    <name type="synonym">Psetta maxima</name>
    <dbReference type="NCBI Taxonomy" id="52904"/>
    <lineage>
        <taxon>Eukaryota</taxon>
        <taxon>Metazoa</taxon>
        <taxon>Chordata</taxon>
        <taxon>Craniata</taxon>
        <taxon>Vertebrata</taxon>
        <taxon>Euteleostomi</taxon>
        <taxon>Actinopterygii</taxon>
        <taxon>Neopterygii</taxon>
        <taxon>Teleostei</taxon>
        <taxon>Neoteleostei</taxon>
        <taxon>Acanthomorphata</taxon>
        <taxon>Carangaria</taxon>
        <taxon>Pleuronectiformes</taxon>
        <taxon>Pleuronectoidei</taxon>
        <taxon>Scophthalmidae</taxon>
        <taxon>Scophthalmus</taxon>
    </lineage>
</organism>
<sequence>KGTPRPLDPRGELQRPRISHLRAWFGHSPTRIPHWQRPARHREGSHDVTDSIKHCDAHRSSLSRKETHFDQSHMFK</sequence>
<dbReference type="EMBL" id="CP026264">
    <property type="protein sequence ID" value="AWP21868.1"/>
    <property type="molecule type" value="Genomic_DNA"/>
</dbReference>
<dbReference type="AlphaFoldDB" id="A0A2U9CYX7"/>
<feature type="region of interest" description="Disordered" evidence="1">
    <location>
        <begin position="22"/>
        <end position="76"/>
    </location>
</feature>
<reference evidence="2 3" key="1">
    <citation type="submission" date="2017-12" db="EMBL/GenBank/DDBJ databases">
        <title>Integrating genomic resources of turbot (Scophthalmus maximus) in depth evaluation of genetic and physical mapping variation across individuals.</title>
        <authorList>
            <person name="Martinez P."/>
        </authorList>
    </citation>
    <scope>NUCLEOTIDE SEQUENCE [LARGE SCALE GENOMIC DNA]</scope>
</reference>
<feature type="non-terminal residue" evidence="2">
    <location>
        <position position="1"/>
    </location>
</feature>
<protein>
    <submittedName>
        <fullName evidence="2">Uncharacterized protein</fullName>
    </submittedName>
</protein>
<name>A0A2U9CYX7_SCOMX</name>
<accession>A0A2U9CYX7</accession>
<evidence type="ECO:0000313" key="3">
    <source>
        <dbReference type="Proteomes" id="UP000246464"/>
    </source>
</evidence>
<keyword evidence="3" id="KW-1185">Reference proteome</keyword>